<organism evidence="3 4">
    <name type="scientific">Tigheibacillus halophilus</name>
    <dbReference type="NCBI Taxonomy" id="361280"/>
    <lineage>
        <taxon>Bacteria</taxon>
        <taxon>Bacillati</taxon>
        <taxon>Bacillota</taxon>
        <taxon>Bacilli</taxon>
        <taxon>Bacillales</taxon>
        <taxon>Bacillaceae</taxon>
        <taxon>Tigheibacillus</taxon>
    </lineage>
</organism>
<evidence type="ECO:0000313" key="3">
    <source>
        <dbReference type="EMBL" id="MDY0393384.1"/>
    </source>
</evidence>
<evidence type="ECO:0000313" key="4">
    <source>
        <dbReference type="Proteomes" id="UP001281447"/>
    </source>
</evidence>
<proteinExistence type="inferred from homology"/>
<reference evidence="3 4" key="1">
    <citation type="submission" date="2023-10" db="EMBL/GenBank/DDBJ databases">
        <title>Virgibacillus halophilus 5B73C genome.</title>
        <authorList>
            <person name="Miliotis G."/>
            <person name="Sengupta P."/>
            <person name="Hameed A."/>
            <person name="Chuvochina M."/>
            <person name="Mcdonagh F."/>
            <person name="Simpson A.C."/>
            <person name="Singh N.K."/>
            <person name="Rekha P.D."/>
            <person name="Raman K."/>
            <person name="Hugenholtz P."/>
            <person name="Venkateswaran K."/>
        </authorList>
    </citation>
    <scope>NUCLEOTIDE SEQUENCE [LARGE SCALE GENOMIC DNA]</scope>
    <source>
        <strain evidence="3 4">5B73C</strain>
    </source>
</reference>
<evidence type="ECO:0000259" key="2">
    <source>
        <dbReference type="Pfam" id="PF03109"/>
    </source>
</evidence>
<sequence>MERITGIKISKIDLLKEKGYDLKLIANRLADAMFQQVLDDGFFHADPHAGNIFVMPGNVVSLIDFGMMGRLSEDMRHYFAALLIHLQRGSPKGIIKTFSDMDILEDDTDMHALHKDLENLIAKYYDVSLIQYSLGQVILEIFMIAYKHRVKIPNDITMLAKAILTLEDIMHQVDPEFSIMKAVEPYGKKILKKRYNPKTIAATAWDKLIENAEIVGGVTQKYSGYDHDNQKKAGCDSIFMSVIYRHS</sequence>
<dbReference type="InterPro" id="IPR050154">
    <property type="entry name" value="UbiB_kinase"/>
</dbReference>
<name>A0ABU5C495_9BACI</name>
<evidence type="ECO:0000256" key="1">
    <source>
        <dbReference type="ARBA" id="ARBA00009670"/>
    </source>
</evidence>
<accession>A0ABU5C495</accession>
<dbReference type="SUPFAM" id="SSF56112">
    <property type="entry name" value="Protein kinase-like (PK-like)"/>
    <property type="match status" value="1"/>
</dbReference>
<dbReference type="InterPro" id="IPR011009">
    <property type="entry name" value="Kinase-like_dom_sf"/>
</dbReference>
<protein>
    <submittedName>
        <fullName evidence="3">AarF/UbiB family protein</fullName>
    </submittedName>
</protein>
<dbReference type="PANTHER" id="PTHR10566:SF113">
    <property type="entry name" value="PROTEIN ACTIVITY OF BC1 COMPLEX KINASE 7, CHLOROPLASTIC"/>
    <property type="match status" value="1"/>
</dbReference>
<dbReference type="PANTHER" id="PTHR10566">
    <property type="entry name" value="CHAPERONE-ACTIVITY OF BC1 COMPLEX CABC1 -RELATED"/>
    <property type="match status" value="1"/>
</dbReference>
<feature type="domain" description="ABC1 atypical kinase-like" evidence="2">
    <location>
        <begin position="1"/>
        <end position="96"/>
    </location>
</feature>
<dbReference type="EMBL" id="JAWDIP010000003">
    <property type="protein sequence ID" value="MDY0393384.1"/>
    <property type="molecule type" value="Genomic_DNA"/>
</dbReference>
<dbReference type="Proteomes" id="UP001281447">
    <property type="component" value="Unassembled WGS sequence"/>
</dbReference>
<keyword evidence="4" id="KW-1185">Reference proteome</keyword>
<dbReference type="InterPro" id="IPR004147">
    <property type="entry name" value="ABC1_dom"/>
</dbReference>
<comment type="caution">
    <text evidence="3">The sequence shown here is derived from an EMBL/GenBank/DDBJ whole genome shotgun (WGS) entry which is preliminary data.</text>
</comment>
<gene>
    <name evidence="3" type="ORF">RWE15_01765</name>
</gene>
<dbReference type="Pfam" id="PF03109">
    <property type="entry name" value="ABC1"/>
    <property type="match status" value="1"/>
</dbReference>
<comment type="similarity">
    <text evidence="1">Belongs to the protein kinase superfamily. ADCK protein kinase family.</text>
</comment>